<keyword evidence="2" id="KW-1185">Reference proteome</keyword>
<name>A0A151PE54_ALLMI</name>
<evidence type="ECO:0000313" key="1">
    <source>
        <dbReference type="EMBL" id="KYO47280.1"/>
    </source>
</evidence>
<dbReference type="Proteomes" id="UP000050525">
    <property type="component" value="Unassembled WGS sequence"/>
</dbReference>
<comment type="caution">
    <text evidence="1">The sequence shown here is derived from an EMBL/GenBank/DDBJ whole genome shotgun (WGS) entry which is preliminary data.</text>
</comment>
<accession>A0A151PE54</accession>
<evidence type="ECO:0000313" key="2">
    <source>
        <dbReference type="Proteomes" id="UP000050525"/>
    </source>
</evidence>
<dbReference type="EMBL" id="AKHW03000474">
    <property type="protein sequence ID" value="KYO47280.1"/>
    <property type="molecule type" value="Genomic_DNA"/>
</dbReference>
<organism evidence="1 2">
    <name type="scientific">Alligator mississippiensis</name>
    <name type="common">American alligator</name>
    <dbReference type="NCBI Taxonomy" id="8496"/>
    <lineage>
        <taxon>Eukaryota</taxon>
        <taxon>Metazoa</taxon>
        <taxon>Chordata</taxon>
        <taxon>Craniata</taxon>
        <taxon>Vertebrata</taxon>
        <taxon>Euteleostomi</taxon>
        <taxon>Archelosauria</taxon>
        <taxon>Archosauria</taxon>
        <taxon>Crocodylia</taxon>
        <taxon>Alligatoridae</taxon>
        <taxon>Alligatorinae</taxon>
        <taxon>Alligator</taxon>
    </lineage>
</organism>
<sequence length="72" mass="8008">MSHLQRPASAQHLLTGAETMPFSRTLDKGRLPNSHSYGVQCWKTPDEATFMVPIHHSPPCQCFCSSCFVCSL</sequence>
<dbReference type="AlphaFoldDB" id="A0A151PE54"/>
<gene>
    <name evidence="1" type="ORF">Y1Q_0019987</name>
</gene>
<protein>
    <submittedName>
        <fullName evidence="1">Uncharacterized protein</fullName>
    </submittedName>
</protein>
<proteinExistence type="predicted"/>
<reference evidence="1 2" key="1">
    <citation type="journal article" date="2012" name="Genome Biol.">
        <title>Sequencing three crocodilian genomes to illuminate the evolution of archosaurs and amniotes.</title>
        <authorList>
            <person name="St John J.A."/>
            <person name="Braun E.L."/>
            <person name="Isberg S.R."/>
            <person name="Miles L.G."/>
            <person name="Chong A.Y."/>
            <person name="Gongora J."/>
            <person name="Dalzell P."/>
            <person name="Moran C."/>
            <person name="Bed'hom B."/>
            <person name="Abzhanov A."/>
            <person name="Burgess S.C."/>
            <person name="Cooksey A.M."/>
            <person name="Castoe T.A."/>
            <person name="Crawford N.G."/>
            <person name="Densmore L.D."/>
            <person name="Drew J.C."/>
            <person name="Edwards S.V."/>
            <person name="Faircloth B.C."/>
            <person name="Fujita M.K."/>
            <person name="Greenwold M.J."/>
            <person name="Hoffmann F.G."/>
            <person name="Howard J.M."/>
            <person name="Iguchi T."/>
            <person name="Janes D.E."/>
            <person name="Khan S.Y."/>
            <person name="Kohno S."/>
            <person name="de Koning A.J."/>
            <person name="Lance S.L."/>
            <person name="McCarthy F.M."/>
            <person name="McCormack J.E."/>
            <person name="Merchant M.E."/>
            <person name="Peterson D.G."/>
            <person name="Pollock D.D."/>
            <person name="Pourmand N."/>
            <person name="Raney B.J."/>
            <person name="Roessler K.A."/>
            <person name="Sanford J.R."/>
            <person name="Sawyer R.H."/>
            <person name="Schmidt C.J."/>
            <person name="Triplett E.W."/>
            <person name="Tuberville T.D."/>
            <person name="Venegas-Anaya M."/>
            <person name="Howard J.T."/>
            <person name="Jarvis E.D."/>
            <person name="Guillette L.J.Jr."/>
            <person name="Glenn T.C."/>
            <person name="Green R.E."/>
            <person name="Ray D.A."/>
        </authorList>
    </citation>
    <scope>NUCLEOTIDE SEQUENCE [LARGE SCALE GENOMIC DNA]</scope>
    <source>
        <strain evidence="1">KSC_2009_1</strain>
    </source>
</reference>